<dbReference type="PROSITE" id="PS50110">
    <property type="entry name" value="RESPONSE_REGULATORY"/>
    <property type="match status" value="1"/>
</dbReference>
<feature type="DNA-binding region" description="OmpR/PhoB-type" evidence="9">
    <location>
        <begin position="131"/>
        <end position="230"/>
    </location>
</feature>
<keyword evidence="7" id="KW-0804">Transcription</keyword>
<dbReference type="Pfam" id="PF00486">
    <property type="entry name" value="Trans_reg_C"/>
    <property type="match status" value="1"/>
</dbReference>
<dbReference type="EMBL" id="QGGL01000001">
    <property type="protein sequence ID" value="PWK16198.1"/>
    <property type="molecule type" value="Genomic_DNA"/>
</dbReference>
<evidence type="ECO:0000313" key="12">
    <source>
        <dbReference type="EMBL" id="PWK16198.1"/>
    </source>
</evidence>
<dbReference type="InterPro" id="IPR001789">
    <property type="entry name" value="Sig_transdc_resp-reg_receiver"/>
</dbReference>
<comment type="subcellular location">
    <subcellularLocation>
        <location evidence="1">Cytoplasm</location>
    </subcellularLocation>
</comment>
<dbReference type="InterPro" id="IPR011006">
    <property type="entry name" value="CheY-like_superfamily"/>
</dbReference>
<dbReference type="Gene3D" id="6.10.250.690">
    <property type="match status" value="1"/>
</dbReference>
<dbReference type="Pfam" id="PF00072">
    <property type="entry name" value="Response_reg"/>
    <property type="match status" value="1"/>
</dbReference>
<dbReference type="Gene3D" id="1.10.10.10">
    <property type="entry name" value="Winged helix-like DNA-binding domain superfamily/Winged helix DNA-binding domain"/>
    <property type="match status" value="1"/>
</dbReference>
<dbReference type="SMART" id="SM00448">
    <property type="entry name" value="REC"/>
    <property type="match status" value="1"/>
</dbReference>
<evidence type="ECO:0000256" key="5">
    <source>
        <dbReference type="ARBA" id="ARBA00023015"/>
    </source>
</evidence>
<evidence type="ECO:0000259" key="11">
    <source>
        <dbReference type="PROSITE" id="PS51755"/>
    </source>
</evidence>
<keyword evidence="13" id="KW-1185">Reference proteome</keyword>
<dbReference type="GO" id="GO:0000976">
    <property type="term" value="F:transcription cis-regulatory region binding"/>
    <property type="evidence" value="ECO:0007669"/>
    <property type="project" value="TreeGrafter"/>
</dbReference>
<evidence type="ECO:0000256" key="7">
    <source>
        <dbReference type="ARBA" id="ARBA00023163"/>
    </source>
</evidence>
<dbReference type="Gene3D" id="3.40.50.2300">
    <property type="match status" value="1"/>
</dbReference>
<dbReference type="PANTHER" id="PTHR48111:SF73">
    <property type="entry name" value="ALKALINE PHOSPHATASE SYNTHESIS TRANSCRIPTIONAL REGULATORY PROTEIN PHOP"/>
    <property type="match status" value="1"/>
</dbReference>
<dbReference type="InterPro" id="IPR036388">
    <property type="entry name" value="WH-like_DNA-bd_sf"/>
</dbReference>
<dbReference type="RefSeq" id="WP_109685088.1">
    <property type="nucleotide sequence ID" value="NZ_QGGL01000001.1"/>
</dbReference>
<keyword evidence="6 9" id="KW-0238">DNA-binding</keyword>
<dbReference type="GO" id="GO:0032993">
    <property type="term" value="C:protein-DNA complex"/>
    <property type="evidence" value="ECO:0007669"/>
    <property type="project" value="TreeGrafter"/>
</dbReference>
<evidence type="ECO:0000256" key="3">
    <source>
        <dbReference type="ARBA" id="ARBA00022553"/>
    </source>
</evidence>
<dbReference type="OrthoDB" id="2373414at2"/>
<evidence type="ECO:0000256" key="6">
    <source>
        <dbReference type="ARBA" id="ARBA00023125"/>
    </source>
</evidence>
<evidence type="ECO:0000259" key="10">
    <source>
        <dbReference type="PROSITE" id="PS50110"/>
    </source>
</evidence>
<dbReference type="SMART" id="SM00862">
    <property type="entry name" value="Trans_reg_C"/>
    <property type="match status" value="1"/>
</dbReference>
<organism evidence="12 13">
    <name type="scientific">Tumebacillus permanentifrigoris</name>
    <dbReference type="NCBI Taxonomy" id="378543"/>
    <lineage>
        <taxon>Bacteria</taxon>
        <taxon>Bacillati</taxon>
        <taxon>Bacillota</taxon>
        <taxon>Bacilli</taxon>
        <taxon>Bacillales</taxon>
        <taxon>Alicyclobacillaceae</taxon>
        <taxon>Tumebacillus</taxon>
    </lineage>
</organism>
<dbReference type="FunFam" id="1.10.10.10:FF:000089">
    <property type="entry name" value="Alkaline phosphatase synthesis response regulator"/>
    <property type="match status" value="1"/>
</dbReference>
<accession>A0A316DF38</accession>
<proteinExistence type="predicted"/>
<evidence type="ECO:0000256" key="1">
    <source>
        <dbReference type="ARBA" id="ARBA00004496"/>
    </source>
</evidence>
<dbReference type="GO" id="GO:0005829">
    <property type="term" value="C:cytosol"/>
    <property type="evidence" value="ECO:0007669"/>
    <property type="project" value="TreeGrafter"/>
</dbReference>
<evidence type="ECO:0000256" key="9">
    <source>
        <dbReference type="PROSITE-ProRule" id="PRU01091"/>
    </source>
</evidence>
<evidence type="ECO:0000256" key="4">
    <source>
        <dbReference type="ARBA" id="ARBA00023012"/>
    </source>
</evidence>
<reference evidence="12 13" key="1">
    <citation type="submission" date="2018-05" db="EMBL/GenBank/DDBJ databases">
        <title>Genomic Encyclopedia of Type Strains, Phase IV (KMG-IV): sequencing the most valuable type-strain genomes for metagenomic binning, comparative biology and taxonomic classification.</title>
        <authorList>
            <person name="Goeker M."/>
        </authorList>
    </citation>
    <scope>NUCLEOTIDE SEQUENCE [LARGE SCALE GENOMIC DNA]</scope>
    <source>
        <strain evidence="12 13">DSM 18773</strain>
    </source>
</reference>
<dbReference type="FunFam" id="3.40.50.2300:FF:000001">
    <property type="entry name" value="DNA-binding response regulator PhoB"/>
    <property type="match status" value="1"/>
</dbReference>
<dbReference type="GO" id="GO:0006355">
    <property type="term" value="P:regulation of DNA-templated transcription"/>
    <property type="evidence" value="ECO:0007669"/>
    <property type="project" value="InterPro"/>
</dbReference>
<keyword evidence="3 8" id="KW-0597">Phosphoprotein</keyword>
<keyword evidence="5" id="KW-0805">Transcription regulation</keyword>
<keyword evidence="2" id="KW-0963">Cytoplasm</keyword>
<feature type="domain" description="Response regulatory" evidence="10">
    <location>
        <begin position="5"/>
        <end position="120"/>
    </location>
</feature>
<feature type="modified residue" description="4-aspartylphosphate" evidence="8">
    <location>
        <position position="55"/>
    </location>
</feature>
<dbReference type="InterPro" id="IPR001867">
    <property type="entry name" value="OmpR/PhoB-type_DNA-bd"/>
</dbReference>
<dbReference type="PANTHER" id="PTHR48111">
    <property type="entry name" value="REGULATOR OF RPOS"/>
    <property type="match status" value="1"/>
</dbReference>
<dbReference type="SUPFAM" id="SSF52172">
    <property type="entry name" value="CheY-like"/>
    <property type="match status" value="1"/>
</dbReference>
<protein>
    <submittedName>
        <fullName evidence="12">Two-component system alkaline phosphatase synthesis response regulator PhoP</fullName>
    </submittedName>
</protein>
<gene>
    <name evidence="12" type="ORF">C7459_10159</name>
</gene>
<dbReference type="GO" id="GO:0000156">
    <property type="term" value="F:phosphorelay response regulator activity"/>
    <property type="evidence" value="ECO:0007669"/>
    <property type="project" value="TreeGrafter"/>
</dbReference>
<dbReference type="InterPro" id="IPR016032">
    <property type="entry name" value="Sig_transdc_resp-reg_C-effctor"/>
</dbReference>
<sequence length="232" mass="26398">MAASRILVVDDEESISKLVEYNLQQAGFDVSTADSGTRAYEILQESPRPDLIVLDLMLPGIGGMELCQRLRKEGISTPIIMLTAKDDEIDRILGLEMGADDYVTKPFSPRELVARVKAVLRRANEEAGQEEGVYHCGEIMLDINRYDVTIRGERVDLTPREFELLHYLAKHMGRVMSRDHLLDKVWGYEFAGDTRIVDVHVSHLRDKLERDPKQPEYIKTVRGVGYKLVRGE</sequence>
<name>A0A316DF38_9BACL</name>
<dbReference type="CDD" id="cd00383">
    <property type="entry name" value="trans_reg_C"/>
    <property type="match status" value="1"/>
</dbReference>
<dbReference type="AlphaFoldDB" id="A0A316DF38"/>
<dbReference type="Proteomes" id="UP000245634">
    <property type="component" value="Unassembled WGS sequence"/>
</dbReference>
<evidence type="ECO:0000256" key="8">
    <source>
        <dbReference type="PROSITE-ProRule" id="PRU00169"/>
    </source>
</evidence>
<dbReference type="InterPro" id="IPR039420">
    <property type="entry name" value="WalR-like"/>
</dbReference>
<dbReference type="PROSITE" id="PS51755">
    <property type="entry name" value="OMPR_PHOB"/>
    <property type="match status" value="1"/>
</dbReference>
<dbReference type="SUPFAM" id="SSF46894">
    <property type="entry name" value="C-terminal effector domain of the bipartite response regulators"/>
    <property type="match status" value="1"/>
</dbReference>
<comment type="caution">
    <text evidence="12">The sequence shown here is derived from an EMBL/GenBank/DDBJ whole genome shotgun (WGS) entry which is preliminary data.</text>
</comment>
<feature type="domain" description="OmpR/PhoB-type" evidence="11">
    <location>
        <begin position="131"/>
        <end position="230"/>
    </location>
</feature>
<evidence type="ECO:0000313" key="13">
    <source>
        <dbReference type="Proteomes" id="UP000245634"/>
    </source>
</evidence>
<evidence type="ECO:0000256" key="2">
    <source>
        <dbReference type="ARBA" id="ARBA00022490"/>
    </source>
</evidence>
<keyword evidence="4" id="KW-0902">Two-component regulatory system</keyword>